<gene>
    <name evidence="3" type="ORF">GLP40_20605</name>
</gene>
<dbReference type="PANTHER" id="PTHR30055:SF226">
    <property type="entry name" value="HTH-TYPE TRANSCRIPTIONAL REGULATOR PKSA"/>
    <property type="match status" value="1"/>
</dbReference>
<dbReference type="GO" id="GO:0003700">
    <property type="term" value="F:DNA-binding transcription factor activity"/>
    <property type="evidence" value="ECO:0007669"/>
    <property type="project" value="TreeGrafter"/>
</dbReference>
<proteinExistence type="predicted"/>
<evidence type="ECO:0000313" key="3">
    <source>
        <dbReference type="EMBL" id="MTE15165.1"/>
    </source>
</evidence>
<evidence type="ECO:0000313" key="4">
    <source>
        <dbReference type="Proteomes" id="UP000432464"/>
    </source>
</evidence>
<dbReference type="PANTHER" id="PTHR30055">
    <property type="entry name" value="HTH-TYPE TRANSCRIPTIONAL REGULATOR RUTR"/>
    <property type="match status" value="1"/>
</dbReference>
<keyword evidence="4" id="KW-1185">Reference proteome</keyword>
<dbReference type="Proteomes" id="UP000432464">
    <property type="component" value="Unassembled WGS sequence"/>
</dbReference>
<protein>
    <submittedName>
        <fullName evidence="3">TetR/AcrR family transcriptional regulator</fullName>
    </submittedName>
</protein>
<organism evidence="3 4">
    <name type="scientific">Nocardia aurantiaca</name>
    <dbReference type="NCBI Taxonomy" id="2675850"/>
    <lineage>
        <taxon>Bacteria</taxon>
        <taxon>Bacillati</taxon>
        <taxon>Actinomycetota</taxon>
        <taxon>Actinomycetes</taxon>
        <taxon>Mycobacteriales</taxon>
        <taxon>Nocardiaceae</taxon>
        <taxon>Nocardia</taxon>
    </lineage>
</organism>
<dbReference type="InterPro" id="IPR050109">
    <property type="entry name" value="HTH-type_TetR-like_transc_reg"/>
</dbReference>
<dbReference type="Pfam" id="PF17932">
    <property type="entry name" value="TetR_C_24"/>
    <property type="match status" value="1"/>
</dbReference>
<dbReference type="InterPro" id="IPR041490">
    <property type="entry name" value="KstR2_TetR_C"/>
</dbReference>
<dbReference type="AlphaFoldDB" id="A0A6I3L3J8"/>
<dbReference type="GO" id="GO:0000976">
    <property type="term" value="F:transcription cis-regulatory region binding"/>
    <property type="evidence" value="ECO:0007669"/>
    <property type="project" value="TreeGrafter"/>
</dbReference>
<evidence type="ECO:0000256" key="1">
    <source>
        <dbReference type="ARBA" id="ARBA00023125"/>
    </source>
</evidence>
<accession>A0A6I3L3J8</accession>
<comment type="caution">
    <text evidence="3">The sequence shown here is derived from an EMBL/GenBank/DDBJ whole genome shotgun (WGS) entry which is preliminary data.</text>
</comment>
<reference evidence="3 4" key="1">
    <citation type="submission" date="2019-11" db="EMBL/GenBank/DDBJ databases">
        <title>Nocardia sp. nov. CT2-14 isolated from soil.</title>
        <authorList>
            <person name="Kanchanasin P."/>
            <person name="Tanasupawat S."/>
            <person name="Yuki M."/>
            <person name="Kudo T."/>
        </authorList>
    </citation>
    <scope>NUCLEOTIDE SEQUENCE [LARGE SCALE GENOMIC DNA]</scope>
    <source>
        <strain evidence="3 4">CT2-14</strain>
    </source>
</reference>
<dbReference type="InterPro" id="IPR036271">
    <property type="entry name" value="Tet_transcr_reg_TetR-rel_C_sf"/>
</dbReference>
<feature type="domain" description="HTH-type transcriptional repressor KstR2 C-terminal" evidence="2">
    <location>
        <begin position="63"/>
        <end position="152"/>
    </location>
</feature>
<dbReference type="Gene3D" id="1.10.357.10">
    <property type="entry name" value="Tetracycline Repressor, domain 2"/>
    <property type="match status" value="1"/>
</dbReference>
<dbReference type="EMBL" id="WMBB01000009">
    <property type="protein sequence ID" value="MTE15165.1"/>
    <property type="molecule type" value="Genomic_DNA"/>
</dbReference>
<dbReference type="SUPFAM" id="SSF48498">
    <property type="entry name" value="Tetracyclin repressor-like, C-terminal domain"/>
    <property type="match status" value="1"/>
</dbReference>
<evidence type="ECO:0000259" key="2">
    <source>
        <dbReference type="Pfam" id="PF17932"/>
    </source>
</evidence>
<sequence length="185" mass="21152">MFGAGPGYRNSRLVDVCKQAGLSTRQFYEEYNTLEDLLADLHLYINDLVEQRFVDEIGRVADLPIRERVSRIVHTYIDAATADPRHTRILFVEIVGVSERLNQQRLERRSRWIALLVELYDDALRRGDIAPFDPRLAAAAFVGAVNGLMHDWAVDWVDATSDQVADELQSMLTGRLELERPESRP</sequence>
<keyword evidence="1" id="KW-0238">DNA-binding</keyword>
<name>A0A6I3L3J8_9NOCA</name>